<evidence type="ECO:0000256" key="4">
    <source>
        <dbReference type="ARBA" id="ARBA00022989"/>
    </source>
</evidence>
<keyword evidence="4 6" id="KW-1133">Transmembrane helix</keyword>
<dbReference type="CDD" id="cd16914">
    <property type="entry name" value="EcfT"/>
    <property type="match status" value="1"/>
</dbReference>
<organism evidence="7 8">
    <name type="scientific">Halomarina rubra</name>
    <dbReference type="NCBI Taxonomy" id="2071873"/>
    <lineage>
        <taxon>Archaea</taxon>
        <taxon>Methanobacteriati</taxon>
        <taxon>Methanobacteriota</taxon>
        <taxon>Stenosarchaea group</taxon>
        <taxon>Halobacteria</taxon>
        <taxon>Halobacteriales</taxon>
        <taxon>Natronomonadaceae</taxon>
        <taxon>Halomarina</taxon>
    </lineage>
</organism>
<evidence type="ECO:0000256" key="6">
    <source>
        <dbReference type="SAM" id="Phobius"/>
    </source>
</evidence>
<keyword evidence="2" id="KW-1003">Cell membrane</keyword>
<evidence type="ECO:0000313" key="8">
    <source>
        <dbReference type="Proteomes" id="UP001597187"/>
    </source>
</evidence>
<sequence length="246" mass="26433">MYVPGSTPAHRLDPRAKLAVQVAFALAAFAHTTPRGLVVATGVVAACLWAARTPPWEALDELRLLVPFLLAGPLVETVVLGPPWLAPEQAVAPALASYRTLLVVLVAAAYVRTTPTRESQAALQWFVPGKPGRALGLCVGLVARYLTVLRADLRRTRTAMRARLGDQLPVRERMRIVAVTGLGRVFDRSDRLALAMRARCLSWNPTLPRLRLGRADAVALALATALLAWAVAPLVASTGPLVWPLA</sequence>
<name>A0ABD6AX47_9EURY</name>
<feature type="transmembrane region" description="Helical" evidence="6">
    <location>
        <begin position="91"/>
        <end position="111"/>
    </location>
</feature>
<comment type="caution">
    <text evidence="7">The sequence shown here is derived from an EMBL/GenBank/DDBJ whole genome shotgun (WGS) entry which is preliminary data.</text>
</comment>
<evidence type="ECO:0000256" key="5">
    <source>
        <dbReference type="ARBA" id="ARBA00023136"/>
    </source>
</evidence>
<keyword evidence="5 6" id="KW-0472">Membrane</keyword>
<dbReference type="InterPro" id="IPR003339">
    <property type="entry name" value="ABC/ECF_trnsptr_transmembrane"/>
</dbReference>
<keyword evidence="8" id="KW-1185">Reference proteome</keyword>
<dbReference type="InterPro" id="IPR051611">
    <property type="entry name" value="ECF_transporter_component"/>
</dbReference>
<dbReference type="PANTHER" id="PTHR34857:SF2">
    <property type="entry name" value="SLL0384 PROTEIN"/>
    <property type="match status" value="1"/>
</dbReference>
<evidence type="ECO:0000256" key="2">
    <source>
        <dbReference type="ARBA" id="ARBA00022475"/>
    </source>
</evidence>
<feature type="transmembrane region" description="Helical" evidence="6">
    <location>
        <begin position="20"/>
        <end position="50"/>
    </location>
</feature>
<dbReference type="AlphaFoldDB" id="A0ABD6AX47"/>
<dbReference type="EMBL" id="JBHUDC010000005">
    <property type="protein sequence ID" value="MFD1513961.1"/>
    <property type="molecule type" value="Genomic_DNA"/>
</dbReference>
<evidence type="ECO:0000256" key="1">
    <source>
        <dbReference type="ARBA" id="ARBA00004141"/>
    </source>
</evidence>
<dbReference type="RefSeq" id="WP_250873920.1">
    <property type="nucleotide sequence ID" value="NZ_JALXFV010000005.1"/>
</dbReference>
<feature type="transmembrane region" description="Helical" evidence="6">
    <location>
        <begin position="217"/>
        <end position="236"/>
    </location>
</feature>
<reference evidence="7 8" key="1">
    <citation type="journal article" date="2019" name="Int. J. Syst. Evol. Microbiol.">
        <title>The Global Catalogue of Microorganisms (GCM) 10K type strain sequencing project: providing services to taxonomists for standard genome sequencing and annotation.</title>
        <authorList>
            <consortium name="The Broad Institute Genomics Platform"/>
            <consortium name="The Broad Institute Genome Sequencing Center for Infectious Disease"/>
            <person name="Wu L."/>
            <person name="Ma J."/>
        </authorList>
    </citation>
    <scope>NUCLEOTIDE SEQUENCE [LARGE SCALE GENOMIC DNA]</scope>
    <source>
        <strain evidence="7 8">CGMCC 1.12563</strain>
    </source>
</reference>
<dbReference type="Pfam" id="PF02361">
    <property type="entry name" value="CbiQ"/>
    <property type="match status" value="1"/>
</dbReference>
<evidence type="ECO:0000256" key="3">
    <source>
        <dbReference type="ARBA" id="ARBA00022692"/>
    </source>
</evidence>
<proteinExistence type="predicted"/>
<dbReference type="GO" id="GO:0005886">
    <property type="term" value="C:plasma membrane"/>
    <property type="evidence" value="ECO:0007669"/>
    <property type="project" value="UniProtKB-ARBA"/>
</dbReference>
<comment type="subcellular location">
    <subcellularLocation>
        <location evidence="1">Membrane</location>
        <topology evidence="1">Multi-pass membrane protein</topology>
    </subcellularLocation>
</comment>
<protein>
    <submittedName>
        <fullName evidence="7">Energy-coupling factor transporter transmembrane component T family protein</fullName>
    </submittedName>
</protein>
<evidence type="ECO:0000313" key="7">
    <source>
        <dbReference type="EMBL" id="MFD1513961.1"/>
    </source>
</evidence>
<dbReference type="Proteomes" id="UP001597187">
    <property type="component" value="Unassembled WGS sequence"/>
</dbReference>
<feature type="transmembrane region" description="Helical" evidence="6">
    <location>
        <begin position="62"/>
        <end position="85"/>
    </location>
</feature>
<gene>
    <name evidence="7" type="ORF">ACFSBT_11795</name>
</gene>
<dbReference type="PANTHER" id="PTHR34857">
    <property type="entry name" value="SLL0384 PROTEIN"/>
    <property type="match status" value="1"/>
</dbReference>
<keyword evidence="3 6" id="KW-0812">Transmembrane</keyword>
<accession>A0ABD6AX47</accession>